<sequence>MPSNLIPLVYEKNTGGTPVGTQEVQVADQIGNQWLAMPAGYIEGLALEWLSGSSIRVTSGVCSVPGVATLSFANSITKTGIALGNSAWGHVYAYLNGGSPDVEVVPAGPSAPYSGRARTKSGDTTRRYLGSIRTNASGSIYRFDARNGQVLYMEEVIRPLSGGTNASATTVSLAALLPPTSFVAIASMNNTGTAAVRYRPTGAGWSATNTGRMYGLLAGTTVVGPLPTDTVQQIDYQADSGGVATLDVLGYILER</sequence>
<evidence type="ECO:0000313" key="2">
    <source>
        <dbReference type="Proteomes" id="UP000835242"/>
    </source>
</evidence>
<name>A0AAU9IDF0_9XANT</name>
<proteinExistence type="predicted"/>
<dbReference type="EMBL" id="HG992337">
    <property type="protein sequence ID" value="CAE6836276.1"/>
    <property type="molecule type" value="Genomic_DNA"/>
</dbReference>
<gene>
    <name evidence="1" type="ORF">XA1314C_37090</name>
</gene>
<organism evidence="1 2">
    <name type="scientific">Xanthomonas arboricola</name>
    <dbReference type="NCBI Taxonomy" id="56448"/>
    <lineage>
        <taxon>Bacteria</taxon>
        <taxon>Pseudomonadati</taxon>
        <taxon>Pseudomonadota</taxon>
        <taxon>Gammaproteobacteria</taxon>
        <taxon>Lysobacterales</taxon>
        <taxon>Lysobacteraceae</taxon>
        <taxon>Xanthomonas</taxon>
    </lineage>
</organism>
<protein>
    <recommendedName>
        <fullName evidence="3">Phage tail protein</fullName>
    </recommendedName>
</protein>
<evidence type="ECO:0008006" key="3">
    <source>
        <dbReference type="Google" id="ProtNLM"/>
    </source>
</evidence>
<evidence type="ECO:0000313" key="1">
    <source>
        <dbReference type="EMBL" id="CAE6836276.1"/>
    </source>
</evidence>
<dbReference type="RefSeq" id="WP_228600107.1">
    <property type="nucleotide sequence ID" value="NZ_HG992337.1"/>
</dbReference>
<dbReference type="AlphaFoldDB" id="A0AAU9IDF0"/>
<reference evidence="1 2" key="1">
    <citation type="submission" date="2021-02" db="EMBL/GenBank/DDBJ databases">
        <authorList>
            <person name="Pothier F. J."/>
        </authorList>
    </citation>
    <scope>NUCLEOTIDE SEQUENCE [LARGE SCALE GENOMIC DNA]</scope>
    <source>
        <strain evidence="1 2">1314c</strain>
    </source>
</reference>
<dbReference type="Proteomes" id="UP000835242">
    <property type="component" value="Chromosome"/>
</dbReference>
<dbReference type="EMBL" id="HG992337">
    <property type="protein sequence ID" value="CAE6836295.1"/>
    <property type="molecule type" value="Genomic_DNA"/>
</dbReference>
<accession>A0AAU9IDF0</accession>